<feature type="region of interest" description="Disordered" evidence="1">
    <location>
        <begin position="74"/>
        <end position="117"/>
    </location>
</feature>
<evidence type="ECO:0000313" key="3">
    <source>
        <dbReference type="Proteomes" id="UP001165085"/>
    </source>
</evidence>
<proteinExistence type="predicted"/>
<keyword evidence="3" id="KW-1185">Reference proteome</keyword>
<feature type="compositionally biased region" description="Pro residues" evidence="1">
    <location>
        <begin position="76"/>
        <end position="116"/>
    </location>
</feature>
<gene>
    <name evidence="2" type="ORF">TrST_g2433</name>
</gene>
<comment type="caution">
    <text evidence="2">The sequence shown here is derived from an EMBL/GenBank/DDBJ whole genome shotgun (WGS) entry which is preliminary data.</text>
</comment>
<dbReference type="EMBL" id="BRXY01000036">
    <property type="protein sequence ID" value="GMH55799.1"/>
    <property type="molecule type" value="Genomic_DNA"/>
</dbReference>
<feature type="region of interest" description="Disordered" evidence="1">
    <location>
        <begin position="1"/>
        <end position="21"/>
    </location>
</feature>
<accession>A0A9W6ZJP4</accession>
<organism evidence="2 3">
    <name type="scientific">Triparma strigata</name>
    <dbReference type="NCBI Taxonomy" id="1606541"/>
    <lineage>
        <taxon>Eukaryota</taxon>
        <taxon>Sar</taxon>
        <taxon>Stramenopiles</taxon>
        <taxon>Ochrophyta</taxon>
        <taxon>Bolidophyceae</taxon>
        <taxon>Parmales</taxon>
        <taxon>Triparmaceae</taxon>
        <taxon>Triparma</taxon>
    </lineage>
</organism>
<reference evidence="3" key="1">
    <citation type="journal article" date="2023" name="Commun. Biol.">
        <title>Genome analysis of Parmales, the sister group of diatoms, reveals the evolutionary specialization of diatoms from phago-mixotrophs to photoautotrophs.</title>
        <authorList>
            <person name="Ban H."/>
            <person name="Sato S."/>
            <person name="Yoshikawa S."/>
            <person name="Yamada K."/>
            <person name="Nakamura Y."/>
            <person name="Ichinomiya M."/>
            <person name="Sato N."/>
            <person name="Blanc-Mathieu R."/>
            <person name="Endo H."/>
            <person name="Kuwata A."/>
            <person name="Ogata H."/>
        </authorList>
    </citation>
    <scope>NUCLEOTIDE SEQUENCE [LARGE SCALE GENOMIC DNA]</scope>
    <source>
        <strain evidence="3">NIES 3701</strain>
    </source>
</reference>
<dbReference type="AlphaFoldDB" id="A0A9W6ZJP4"/>
<sequence length="252" mass="26909">MSSPKPMQGLSATTTPTITTPKVKYLELKKRRPNDTAFFDAAKSSTALSCHSVAEFNEMPLTAVSLDKFMLAMSASPPPSPPPPSPAPPAPPPAAPPAPSSHAPPAPPSPPPPSPPLAAADCEFVSYKAVTDKEGSKVSWRVAVWSFVMLFGGEMIFVTISIEEPLNSNLRCHSLQIVGEFNRKAMSPAAGYKADEAVTVEEGMKQIIAVFEKVRRLNGIAIFQNGSTDMSALQSTAAILRYINDTAEKFEP</sequence>
<evidence type="ECO:0000313" key="2">
    <source>
        <dbReference type="EMBL" id="GMH55799.1"/>
    </source>
</evidence>
<evidence type="ECO:0000256" key="1">
    <source>
        <dbReference type="SAM" id="MobiDB-lite"/>
    </source>
</evidence>
<name>A0A9W6ZJP4_9STRA</name>
<protein>
    <submittedName>
        <fullName evidence="2">Uncharacterized protein</fullName>
    </submittedName>
</protein>
<dbReference type="Proteomes" id="UP001165085">
    <property type="component" value="Unassembled WGS sequence"/>
</dbReference>